<evidence type="ECO:0000256" key="1">
    <source>
        <dbReference type="ARBA" id="ARBA00004479"/>
    </source>
</evidence>
<comment type="caution">
    <text evidence="3">The sequence shown here is derived from an EMBL/GenBank/DDBJ whole genome shotgun (WGS) entry which is preliminary data.</text>
</comment>
<dbReference type="Pfam" id="PF00069">
    <property type="entry name" value="Pkinase"/>
    <property type="match status" value="1"/>
</dbReference>
<accession>A0AAE1YN89</accession>
<keyword evidence="3" id="KW-0808">Transferase</keyword>
<proteinExistence type="predicted"/>
<dbReference type="InterPro" id="IPR011009">
    <property type="entry name" value="Kinase-like_dom_sf"/>
</dbReference>
<dbReference type="Gene3D" id="1.10.510.10">
    <property type="entry name" value="Transferase(Phosphotransferase) domain 1"/>
    <property type="match status" value="1"/>
</dbReference>
<dbReference type="Proteomes" id="UP001293254">
    <property type="component" value="Unassembled WGS sequence"/>
</dbReference>
<dbReference type="SUPFAM" id="SSF56112">
    <property type="entry name" value="Protein kinase-like (PK-like)"/>
    <property type="match status" value="1"/>
</dbReference>
<feature type="domain" description="Protein kinase" evidence="2">
    <location>
        <begin position="1"/>
        <end position="153"/>
    </location>
</feature>
<reference evidence="3" key="2">
    <citation type="journal article" date="2024" name="Plant">
        <title>Genomic evolution and insights into agronomic trait innovations of Sesamum species.</title>
        <authorList>
            <person name="Miao H."/>
            <person name="Wang L."/>
            <person name="Qu L."/>
            <person name="Liu H."/>
            <person name="Sun Y."/>
            <person name="Le M."/>
            <person name="Wang Q."/>
            <person name="Wei S."/>
            <person name="Zheng Y."/>
            <person name="Lin W."/>
            <person name="Duan Y."/>
            <person name="Cao H."/>
            <person name="Xiong S."/>
            <person name="Wang X."/>
            <person name="Wei L."/>
            <person name="Li C."/>
            <person name="Ma Q."/>
            <person name="Ju M."/>
            <person name="Zhao R."/>
            <person name="Li G."/>
            <person name="Mu C."/>
            <person name="Tian Q."/>
            <person name="Mei H."/>
            <person name="Zhang T."/>
            <person name="Gao T."/>
            <person name="Zhang H."/>
        </authorList>
    </citation>
    <scope>NUCLEOTIDE SEQUENCE</scope>
    <source>
        <strain evidence="3">3651</strain>
    </source>
</reference>
<sequence length="172" mass="19411">MNILLTHDMKPKLSDFGLFESLRMEEIRVFPDVRGTIGYMDPEYMMSNAKMSSAGDIYSFGIVILQLLSGQRVIELDLDARNQLTRKATDVNMGKRPLMDFQDPRIRGSVMISADCESMLQTAVLCISSARTARPTIDFVSEELDKAWKHTQLQMTAREDKSLLATTPTKSL</sequence>
<gene>
    <name evidence="3" type="ORF">Salat_1073900</name>
</gene>
<evidence type="ECO:0000259" key="2">
    <source>
        <dbReference type="PROSITE" id="PS50011"/>
    </source>
</evidence>
<dbReference type="AlphaFoldDB" id="A0AAE1YN89"/>
<dbReference type="GO" id="GO:0016020">
    <property type="term" value="C:membrane"/>
    <property type="evidence" value="ECO:0007669"/>
    <property type="project" value="UniProtKB-SubCell"/>
</dbReference>
<dbReference type="PROSITE" id="PS50011">
    <property type="entry name" value="PROTEIN_KINASE_DOM"/>
    <property type="match status" value="1"/>
</dbReference>
<name>A0AAE1YN89_9LAMI</name>
<protein>
    <submittedName>
        <fullName evidence="3">G-type lectin S-receptor-like serine/threonine-protein kinase</fullName>
    </submittedName>
</protein>
<dbReference type="InterPro" id="IPR000719">
    <property type="entry name" value="Prot_kinase_dom"/>
</dbReference>
<keyword evidence="3" id="KW-0418">Kinase</keyword>
<evidence type="ECO:0000313" key="4">
    <source>
        <dbReference type="Proteomes" id="UP001293254"/>
    </source>
</evidence>
<dbReference type="GO" id="GO:0005524">
    <property type="term" value="F:ATP binding"/>
    <property type="evidence" value="ECO:0007669"/>
    <property type="project" value="InterPro"/>
</dbReference>
<comment type="subcellular location">
    <subcellularLocation>
        <location evidence="1">Membrane</location>
        <topology evidence="1">Single-pass type I membrane protein</topology>
    </subcellularLocation>
</comment>
<dbReference type="InterPro" id="IPR051824">
    <property type="entry name" value="LRR_Rcpt-Like_S/T_Kinase"/>
</dbReference>
<organism evidence="3 4">
    <name type="scientific">Sesamum alatum</name>
    <dbReference type="NCBI Taxonomy" id="300844"/>
    <lineage>
        <taxon>Eukaryota</taxon>
        <taxon>Viridiplantae</taxon>
        <taxon>Streptophyta</taxon>
        <taxon>Embryophyta</taxon>
        <taxon>Tracheophyta</taxon>
        <taxon>Spermatophyta</taxon>
        <taxon>Magnoliopsida</taxon>
        <taxon>eudicotyledons</taxon>
        <taxon>Gunneridae</taxon>
        <taxon>Pentapetalae</taxon>
        <taxon>asterids</taxon>
        <taxon>lamiids</taxon>
        <taxon>Lamiales</taxon>
        <taxon>Pedaliaceae</taxon>
        <taxon>Sesamum</taxon>
    </lineage>
</organism>
<dbReference type="PANTHER" id="PTHR48006:SF92">
    <property type="entry name" value="LRR RECEPTOR-LIKE SERINE_THREONINE-PROTEIN KINASE GSO1"/>
    <property type="match status" value="1"/>
</dbReference>
<keyword evidence="4" id="KW-1185">Reference proteome</keyword>
<dbReference type="GO" id="GO:0004672">
    <property type="term" value="F:protein kinase activity"/>
    <property type="evidence" value="ECO:0007669"/>
    <property type="project" value="InterPro"/>
</dbReference>
<dbReference type="PANTHER" id="PTHR48006">
    <property type="entry name" value="LEUCINE-RICH REPEAT-CONTAINING PROTEIN DDB_G0281931-RELATED"/>
    <property type="match status" value="1"/>
</dbReference>
<dbReference type="EMBL" id="JACGWO010000003">
    <property type="protein sequence ID" value="KAK4433117.1"/>
    <property type="molecule type" value="Genomic_DNA"/>
</dbReference>
<reference evidence="3" key="1">
    <citation type="submission" date="2020-06" db="EMBL/GenBank/DDBJ databases">
        <authorList>
            <person name="Li T."/>
            <person name="Hu X."/>
            <person name="Zhang T."/>
            <person name="Song X."/>
            <person name="Zhang H."/>
            <person name="Dai N."/>
            <person name="Sheng W."/>
            <person name="Hou X."/>
            <person name="Wei L."/>
        </authorList>
    </citation>
    <scope>NUCLEOTIDE SEQUENCE</scope>
    <source>
        <strain evidence="3">3651</strain>
        <tissue evidence="3">Leaf</tissue>
    </source>
</reference>
<evidence type="ECO:0000313" key="3">
    <source>
        <dbReference type="EMBL" id="KAK4433117.1"/>
    </source>
</evidence>